<organism evidence="2 3">
    <name type="scientific">Tsuneonella suprasediminis</name>
    <dbReference type="NCBI Taxonomy" id="2306996"/>
    <lineage>
        <taxon>Bacteria</taxon>
        <taxon>Pseudomonadati</taxon>
        <taxon>Pseudomonadota</taxon>
        <taxon>Alphaproteobacteria</taxon>
        <taxon>Sphingomonadales</taxon>
        <taxon>Erythrobacteraceae</taxon>
        <taxon>Tsuneonella</taxon>
    </lineage>
</organism>
<dbReference type="OrthoDB" id="9786032at2"/>
<evidence type="ECO:0000259" key="1">
    <source>
        <dbReference type="PROSITE" id="PS51186"/>
    </source>
</evidence>
<dbReference type="Proteomes" id="UP000284322">
    <property type="component" value="Unassembled WGS sequence"/>
</dbReference>
<dbReference type="GO" id="GO:0016747">
    <property type="term" value="F:acyltransferase activity, transferring groups other than amino-acyl groups"/>
    <property type="evidence" value="ECO:0007669"/>
    <property type="project" value="InterPro"/>
</dbReference>
<dbReference type="AlphaFoldDB" id="A0A419R6K0"/>
<evidence type="ECO:0000313" key="3">
    <source>
        <dbReference type="Proteomes" id="UP000284322"/>
    </source>
</evidence>
<protein>
    <submittedName>
        <fullName evidence="2">N-acetyltransferase</fullName>
    </submittedName>
</protein>
<keyword evidence="3" id="KW-1185">Reference proteome</keyword>
<accession>A0A419R6K0</accession>
<dbReference type="EMBL" id="RAHJ01000001">
    <property type="protein sequence ID" value="RJX71822.1"/>
    <property type="molecule type" value="Genomic_DNA"/>
</dbReference>
<reference evidence="2 3" key="1">
    <citation type="submission" date="2018-09" db="EMBL/GenBank/DDBJ databases">
        <title>Altererythrobacter sp.Ery1 and Ery12, the genome sequencing of novel strains in genus Alterythrobacter.</title>
        <authorList>
            <person name="Cheng H."/>
            <person name="Wu Y.-H."/>
            <person name="Fang C."/>
            <person name="Xu X.-W."/>
        </authorList>
    </citation>
    <scope>NUCLEOTIDE SEQUENCE [LARGE SCALE GENOMIC DNA]</scope>
    <source>
        <strain evidence="2 3">Ery12</strain>
    </source>
</reference>
<dbReference type="Gene3D" id="3.40.630.30">
    <property type="match status" value="1"/>
</dbReference>
<dbReference type="InterPro" id="IPR000182">
    <property type="entry name" value="GNAT_dom"/>
</dbReference>
<gene>
    <name evidence="2" type="ORF">D6858_00205</name>
</gene>
<dbReference type="InterPro" id="IPR016181">
    <property type="entry name" value="Acyl_CoA_acyltransferase"/>
</dbReference>
<feature type="domain" description="N-acetyltransferase" evidence="1">
    <location>
        <begin position="6"/>
        <end position="174"/>
    </location>
</feature>
<comment type="caution">
    <text evidence="2">The sequence shown here is derived from an EMBL/GenBank/DDBJ whole genome shotgun (WGS) entry which is preliminary data.</text>
</comment>
<dbReference type="PROSITE" id="PS51186">
    <property type="entry name" value="GNAT"/>
    <property type="match status" value="1"/>
</dbReference>
<dbReference type="Pfam" id="PF00583">
    <property type="entry name" value="Acetyltransf_1"/>
    <property type="match status" value="1"/>
</dbReference>
<proteinExistence type="predicted"/>
<evidence type="ECO:0000313" key="2">
    <source>
        <dbReference type="EMBL" id="RJX71822.1"/>
    </source>
</evidence>
<sequence length="185" mass="20586">MTQNDITLSLTDPADFPAFKRDLQAAFAIAVVEEMGELPDEPIPSDADLDKALASPNAVVLHIMQDDRRVGGAVVTINRDTQANFLDLLFITVGKHGQGLGKAAWSAIEAMFPETCSWETVTPYFEKRNIHFYVNVCGFHIVEYYHERNPDPHTPSPSGLPDNSDMFRFVKKMRRSASGSSKQSK</sequence>
<dbReference type="SUPFAM" id="SSF55729">
    <property type="entry name" value="Acyl-CoA N-acyltransferases (Nat)"/>
    <property type="match status" value="1"/>
</dbReference>
<name>A0A419R6K0_9SPHN</name>
<keyword evidence="2" id="KW-0808">Transferase</keyword>